<dbReference type="PANTHER" id="PTHR31283:SF5">
    <property type="entry name" value="EKC_KEOPS COMPLEX SUBUNIT LAGE3"/>
    <property type="match status" value="1"/>
</dbReference>
<accession>A0A7S3P9B8</accession>
<organism evidence="2">
    <name type="scientific">Amphora coffeiformis</name>
    <dbReference type="NCBI Taxonomy" id="265554"/>
    <lineage>
        <taxon>Eukaryota</taxon>
        <taxon>Sar</taxon>
        <taxon>Stramenopiles</taxon>
        <taxon>Ochrophyta</taxon>
        <taxon>Bacillariophyta</taxon>
        <taxon>Bacillariophyceae</taxon>
        <taxon>Bacillariophycidae</taxon>
        <taxon>Thalassiophysales</taxon>
        <taxon>Catenulaceae</taxon>
        <taxon>Amphora</taxon>
    </lineage>
</organism>
<dbReference type="AlphaFoldDB" id="A0A7S3P9B8"/>
<evidence type="ECO:0008006" key="3">
    <source>
        <dbReference type="Google" id="ProtNLM"/>
    </source>
</evidence>
<evidence type="ECO:0000256" key="1">
    <source>
        <dbReference type="ARBA" id="ARBA00007073"/>
    </source>
</evidence>
<dbReference type="GO" id="GO:0070525">
    <property type="term" value="P:tRNA threonylcarbamoyladenosine metabolic process"/>
    <property type="evidence" value="ECO:0007669"/>
    <property type="project" value="TreeGrafter"/>
</dbReference>
<protein>
    <recommendedName>
        <fullName evidence="3">Transcription factor Pcc1</fullName>
    </recommendedName>
</protein>
<evidence type="ECO:0000313" key="2">
    <source>
        <dbReference type="EMBL" id="CAE0413003.1"/>
    </source>
</evidence>
<dbReference type="EMBL" id="HBIM01012503">
    <property type="protein sequence ID" value="CAE0413003.1"/>
    <property type="molecule type" value="Transcribed_RNA"/>
</dbReference>
<comment type="similarity">
    <text evidence="1">Belongs to the CTAG/PCC1 family.</text>
</comment>
<name>A0A7S3P9B8_9STRA</name>
<dbReference type="InterPro" id="IPR015419">
    <property type="entry name" value="CTAG/Pcc1"/>
</dbReference>
<reference evidence="2" key="1">
    <citation type="submission" date="2021-01" db="EMBL/GenBank/DDBJ databases">
        <authorList>
            <person name="Corre E."/>
            <person name="Pelletier E."/>
            <person name="Niang G."/>
            <person name="Scheremetjew M."/>
            <person name="Finn R."/>
            <person name="Kale V."/>
            <person name="Holt S."/>
            <person name="Cochrane G."/>
            <person name="Meng A."/>
            <person name="Brown T."/>
            <person name="Cohen L."/>
        </authorList>
    </citation>
    <scope>NUCLEOTIDE SEQUENCE</scope>
    <source>
        <strain evidence="2">CCMP127</strain>
    </source>
</reference>
<dbReference type="GO" id="GO:0000408">
    <property type="term" value="C:EKC/KEOPS complex"/>
    <property type="evidence" value="ECO:0007669"/>
    <property type="project" value="TreeGrafter"/>
</dbReference>
<dbReference type="PANTHER" id="PTHR31283">
    <property type="entry name" value="EKC/KEOPS COMPLEX SUBUNIT PCC1 FAMILY MEMBER"/>
    <property type="match status" value="1"/>
</dbReference>
<gene>
    <name evidence="2" type="ORF">ACOF00016_LOCUS10261</name>
</gene>
<sequence>MSNKDNDQATDAYPYACDVKIAFPTATTADIALKVMQVDEEIGNRVRKTLSIDAADPKCLNVAFEAIDAKSLRVSVSSFYDFLVVSLKCFQEFDEEGTTTGA</sequence>
<dbReference type="Pfam" id="PF09341">
    <property type="entry name" value="Pcc1"/>
    <property type="match status" value="1"/>
</dbReference>
<dbReference type="Gene3D" id="3.30.310.50">
    <property type="entry name" value="Alpha-D-phosphohexomutase, C-terminal domain"/>
    <property type="match status" value="1"/>
</dbReference>
<proteinExistence type="inferred from homology"/>